<protein>
    <submittedName>
        <fullName evidence="1">Uncharacterized protein</fullName>
    </submittedName>
</protein>
<dbReference type="EMBL" id="JASPKY010001095">
    <property type="protein sequence ID" value="KAK9679093.1"/>
    <property type="molecule type" value="Genomic_DNA"/>
</dbReference>
<dbReference type="InterPro" id="IPR021109">
    <property type="entry name" value="Peptidase_aspartic_dom_sf"/>
</dbReference>
<sequence>MYARQHGRKLEGQQNKLRDLLQKFEEHFIGKENVAYERYKFFTYRQEEGESLEDFIIELKKKASRCKLEGLQDSFKLEGLQDSLIVTMITCGIRNEAIRQRLLENDTLTLEKAVELCQVIESAKIRSQAMEQGSTRKAEIDIVHKKTGHNSTKHIIKNCSKCAAKVRSQAMGQGSTRKAEIDIVHKKTGHNSTKNIIKNCSKCGKKEHDINKCPAFGKICHYCKIQNHFATVCFKKKKATTSEKNKKITEVKEAVVDNNTDSFYSFLYVGSVTDKNVISNNDQWWTHLEINNQIVRLKIDTGAMVNILPIKTFKSLGLSENVLCKSNILPIKTFKSLGLSENVLCKSNMNIHSYTGDRLKVLGNSSIECMRNNNCIIRY</sequence>
<reference evidence="1 2" key="1">
    <citation type="journal article" date="2024" name="BMC Genomics">
        <title>De novo assembly and annotation of Popillia japonica's genome with initial clues to its potential as an invasive pest.</title>
        <authorList>
            <person name="Cucini C."/>
            <person name="Boschi S."/>
            <person name="Funari R."/>
            <person name="Cardaioli E."/>
            <person name="Iannotti N."/>
            <person name="Marturano G."/>
            <person name="Paoli F."/>
            <person name="Bruttini M."/>
            <person name="Carapelli A."/>
            <person name="Frati F."/>
            <person name="Nardi F."/>
        </authorList>
    </citation>
    <scope>NUCLEOTIDE SEQUENCE [LARGE SCALE GENOMIC DNA]</scope>
    <source>
        <strain evidence="1">DMR45628</strain>
    </source>
</reference>
<evidence type="ECO:0000313" key="2">
    <source>
        <dbReference type="Proteomes" id="UP001458880"/>
    </source>
</evidence>
<evidence type="ECO:0000313" key="1">
    <source>
        <dbReference type="EMBL" id="KAK9679093.1"/>
    </source>
</evidence>
<dbReference type="AlphaFoldDB" id="A0AAW1HRL0"/>
<name>A0AAW1HRL0_POPJA</name>
<dbReference type="Proteomes" id="UP001458880">
    <property type="component" value="Unassembled WGS sequence"/>
</dbReference>
<dbReference type="Gene3D" id="4.10.60.10">
    <property type="entry name" value="Zinc finger, CCHC-type"/>
    <property type="match status" value="1"/>
</dbReference>
<dbReference type="SUPFAM" id="SSF50630">
    <property type="entry name" value="Acid proteases"/>
    <property type="match status" value="1"/>
</dbReference>
<proteinExistence type="predicted"/>
<gene>
    <name evidence="1" type="ORF">QE152_g40302</name>
</gene>
<organism evidence="1 2">
    <name type="scientific">Popillia japonica</name>
    <name type="common">Japanese beetle</name>
    <dbReference type="NCBI Taxonomy" id="7064"/>
    <lineage>
        <taxon>Eukaryota</taxon>
        <taxon>Metazoa</taxon>
        <taxon>Ecdysozoa</taxon>
        <taxon>Arthropoda</taxon>
        <taxon>Hexapoda</taxon>
        <taxon>Insecta</taxon>
        <taxon>Pterygota</taxon>
        <taxon>Neoptera</taxon>
        <taxon>Endopterygota</taxon>
        <taxon>Coleoptera</taxon>
        <taxon>Polyphaga</taxon>
        <taxon>Scarabaeiformia</taxon>
        <taxon>Scarabaeidae</taxon>
        <taxon>Rutelinae</taxon>
        <taxon>Popillia</taxon>
    </lineage>
</organism>
<accession>A0AAW1HRL0</accession>
<comment type="caution">
    <text evidence="1">The sequence shown here is derived from an EMBL/GenBank/DDBJ whole genome shotgun (WGS) entry which is preliminary data.</text>
</comment>
<keyword evidence="2" id="KW-1185">Reference proteome</keyword>
<dbReference type="PANTHER" id="PTHR33198:SF20">
    <property type="entry name" value="RETROTRANSPOSON GAG DOMAIN-CONTAINING PROTEIN"/>
    <property type="match status" value="1"/>
</dbReference>
<dbReference type="PANTHER" id="PTHR33198">
    <property type="entry name" value="ANK_REP_REGION DOMAIN-CONTAINING PROTEIN-RELATED"/>
    <property type="match status" value="1"/>
</dbReference>